<name>A0A8T0QGP8_PANVG</name>
<evidence type="ECO:0000313" key="4">
    <source>
        <dbReference type="Proteomes" id="UP000823388"/>
    </source>
</evidence>
<keyword evidence="4" id="KW-1185">Reference proteome</keyword>
<dbReference type="AlphaFoldDB" id="A0A8T0QGP8"/>
<sequence length="240" mass="27716">MMMTIMTLFAGFTMVLDRYGAVRIRFTWRNRSVNKSTPKTSQKVLADCKDQRGHGGKYTYFSFCTPLEAHQRLKVDQPCAELSWEDLENKSRALYKEIYSVLRCQTVLKDTGVCYKDSEETLKIKDYEEINTSVADVSRAVKNYMKDGPMIGVFEVFGSIFDHYGKPKDKSNFFDDIYVVNPHQGGRWTHTVTITGFGVQGKYPFWEFQNSYGPLWRGAARGFGQIYAVHLYRLYGFTLV</sequence>
<dbReference type="InterPro" id="IPR038765">
    <property type="entry name" value="Papain-like_cys_pep_sf"/>
</dbReference>
<feature type="chain" id="PRO_5035898651" description="Peptidase C1A papain C-terminal domain-containing protein" evidence="1">
    <location>
        <begin position="18"/>
        <end position="240"/>
    </location>
</feature>
<gene>
    <name evidence="3" type="ORF">PVAP13_7KG303803</name>
</gene>
<dbReference type="EMBL" id="CM029049">
    <property type="protein sequence ID" value="KAG2574131.1"/>
    <property type="molecule type" value="Genomic_DNA"/>
</dbReference>
<accession>A0A8T0QGP8</accession>
<reference evidence="3" key="1">
    <citation type="submission" date="2020-05" db="EMBL/GenBank/DDBJ databases">
        <title>WGS assembly of Panicum virgatum.</title>
        <authorList>
            <person name="Lovell J.T."/>
            <person name="Jenkins J."/>
            <person name="Shu S."/>
            <person name="Juenger T.E."/>
            <person name="Schmutz J."/>
        </authorList>
    </citation>
    <scope>NUCLEOTIDE SEQUENCE</scope>
    <source>
        <strain evidence="3">AP13</strain>
    </source>
</reference>
<evidence type="ECO:0000313" key="3">
    <source>
        <dbReference type="EMBL" id="KAG2574131.1"/>
    </source>
</evidence>
<dbReference type="Proteomes" id="UP000823388">
    <property type="component" value="Chromosome 7K"/>
</dbReference>
<feature type="signal peptide" evidence="1">
    <location>
        <begin position="1"/>
        <end position="17"/>
    </location>
</feature>
<dbReference type="GO" id="GO:0008234">
    <property type="term" value="F:cysteine-type peptidase activity"/>
    <property type="evidence" value="ECO:0007669"/>
    <property type="project" value="InterPro"/>
</dbReference>
<evidence type="ECO:0000259" key="2">
    <source>
        <dbReference type="Pfam" id="PF00112"/>
    </source>
</evidence>
<dbReference type="Gene3D" id="3.90.70.10">
    <property type="entry name" value="Cysteine proteinases"/>
    <property type="match status" value="1"/>
</dbReference>
<dbReference type="GO" id="GO:0006508">
    <property type="term" value="P:proteolysis"/>
    <property type="evidence" value="ECO:0007669"/>
    <property type="project" value="InterPro"/>
</dbReference>
<feature type="domain" description="Peptidase C1A papain C-terminal" evidence="2">
    <location>
        <begin position="100"/>
        <end position="217"/>
    </location>
</feature>
<protein>
    <recommendedName>
        <fullName evidence="2">Peptidase C1A papain C-terminal domain-containing protein</fullName>
    </recommendedName>
</protein>
<comment type="caution">
    <text evidence="3">The sequence shown here is derived from an EMBL/GenBank/DDBJ whole genome shotgun (WGS) entry which is preliminary data.</text>
</comment>
<organism evidence="3 4">
    <name type="scientific">Panicum virgatum</name>
    <name type="common">Blackwell switchgrass</name>
    <dbReference type="NCBI Taxonomy" id="38727"/>
    <lineage>
        <taxon>Eukaryota</taxon>
        <taxon>Viridiplantae</taxon>
        <taxon>Streptophyta</taxon>
        <taxon>Embryophyta</taxon>
        <taxon>Tracheophyta</taxon>
        <taxon>Spermatophyta</taxon>
        <taxon>Magnoliopsida</taxon>
        <taxon>Liliopsida</taxon>
        <taxon>Poales</taxon>
        <taxon>Poaceae</taxon>
        <taxon>PACMAD clade</taxon>
        <taxon>Panicoideae</taxon>
        <taxon>Panicodae</taxon>
        <taxon>Paniceae</taxon>
        <taxon>Panicinae</taxon>
        <taxon>Panicum</taxon>
        <taxon>Panicum sect. Hiantes</taxon>
    </lineage>
</organism>
<dbReference type="Pfam" id="PF00112">
    <property type="entry name" value="Peptidase_C1"/>
    <property type="match status" value="1"/>
</dbReference>
<keyword evidence="1" id="KW-0732">Signal</keyword>
<dbReference type="SUPFAM" id="SSF54001">
    <property type="entry name" value="Cysteine proteinases"/>
    <property type="match status" value="1"/>
</dbReference>
<proteinExistence type="predicted"/>
<dbReference type="InterPro" id="IPR000668">
    <property type="entry name" value="Peptidase_C1A_C"/>
</dbReference>
<evidence type="ECO:0000256" key="1">
    <source>
        <dbReference type="SAM" id="SignalP"/>
    </source>
</evidence>